<reference evidence="11" key="1">
    <citation type="submission" date="2021-06" db="EMBL/GenBank/DDBJ databases">
        <authorList>
            <person name="Hodson N. C."/>
            <person name="Mongue J. A."/>
            <person name="Jaron S. K."/>
        </authorList>
    </citation>
    <scope>NUCLEOTIDE SEQUENCE</scope>
</reference>
<dbReference type="GO" id="GO:0050906">
    <property type="term" value="P:detection of stimulus involved in sensory perception"/>
    <property type="evidence" value="ECO:0007669"/>
    <property type="project" value="UniProtKB-ARBA"/>
</dbReference>
<keyword evidence="8" id="KW-0325">Glycoprotein</keyword>
<evidence type="ECO:0000256" key="1">
    <source>
        <dbReference type="ARBA" id="ARBA00004651"/>
    </source>
</evidence>
<evidence type="ECO:0000256" key="9">
    <source>
        <dbReference type="SAM" id="Phobius"/>
    </source>
</evidence>
<proteinExistence type="inferred from homology"/>
<dbReference type="EMBL" id="CAJVCH010496839">
    <property type="protein sequence ID" value="CAG7820996.1"/>
    <property type="molecule type" value="Genomic_DNA"/>
</dbReference>
<keyword evidence="3" id="KW-1003">Cell membrane</keyword>
<dbReference type="GO" id="GO:0005886">
    <property type="term" value="C:plasma membrane"/>
    <property type="evidence" value="ECO:0007669"/>
    <property type="project" value="UniProtKB-SubCell"/>
</dbReference>
<keyword evidence="5 9" id="KW-1133">Transmembrane helix</keyword>
<keyword evidence="6 9" id="KW-0472">Membrane</keyword>
<sequence length="556" mass="63483">MQENPDYIVILTKHYVPTVPIPYFFLTSSTAAAVIFVQVNAQAYLVCVHCLNLDDVALVVSIPSFDIETISEKYKEMYRNFHSTIVFDGFLSTSKLVCMSRNEVDFYEEKPCALSEISRHLNYTAVYMKNKHVLNKHLTPIPTGRVVVNYIMNSYLDEYLYDRTLQRLYVVVVPGCIFESYNFVWIIDSSIVPTALVDVLDWATWTWICQAIVFTSLGLYIFTWRNQNGQDQKGVIHIFSSAWLLVPFLVEQSQLPKTKCLQRVGVLASSVAMLWSLMVLVISNGYKGVLYSFLTERTSPDVPTTIEGILDTNQFIVTTSAVNVDDVPNSLFHFKLQEYMDFGVGNTRLNKTLHSFYDRLNFANISTTNLALKRGKVANDSQAGNAEFYNHMYIASELDTSLYNLLINSYGSSKMTLPGPIISLFSDRYPLIIEHNFFAPHFVRVLYTLVESGFMQLWKSYSDSWKKLYRFKVLGNFNHTGSREFESKTTKLNLWGLVWNPGRFGQRVDGILTLQILQVVCYVFCAGLSTSVLVFVLEAIVFHIKLKDKKGVLKAQ</sequence>
<comment type="similarity">
    <text evidence="2">Belongs to the glutamate-gated ion channel (TC 1.A.10.1) family.</text>
</comment>
<evidence type="ECO:0000256" key="8">
    <source>
        <dbReference type="ARBA" id="ARBA00023180"/>
    </source>
</evidence>
<accession>A0A8J2KN56</accession>
<keyword evidence="4 9" id="KW-0812">Transmembrane</keyword>
<dbReference type="PANTHER" id="PTHR42643:SF24">
    <property type="entry name" value="IONOTROPIC RECEPTOR 60A"/>
    <property type="match status" value="1"/>
</dbReference>
<dbReference type="InterPro" id="IPR001320">
    <property type="entry name" value="Iontro_rcpt_C"/>
</dbReference>
<evidence type="ECO:0000256" key="3">
    <source>
        <dbReference type="ARBA" id="ARBA00022475"/>
    </source>
</evidence>
<keyword evidence="12" id="KW-1185">Reference proteome</keyword>
<evidence type="ECO:0000313" key="12">
    <source>
        <dbReference type="Proteomes" id="UP000708208"/>
    </source>
</evidence>
<evidence type="ECO:0000259" key="10">
    <source>
        <dbReference type="Pfam" id="PF00060"/>
    </source>
</evidence>
<evidence type="ECO:0000256" key="7">
    <source>
        <dbReference type="ARBA" id="ARBA00023170"/>
    </source>
</evidence>
<dbReference type="PANTHER" id="PTHR42643">
    <property type="entry name" value="IONOTROPIC RECEPTOR 20A-RELATED"/>
    <property type="match status" value="1"/>
</dbReference>
<keyword evidence="7" id="KW-0675">Receptor</keyword>
<protein>
    <recommendedName>
        <fullName evidence="10">Ionotropic glutamate receptor C-terminal domain-containing protein</fullName>
    </recommendedName>
</protein>
<name>A0A8J2KN56_9HEXA</name>
<evidence type="ECO:0000256" key="2">
    <source>
        <dbReference type="ARBA" id="ARBA00008685"/>
    </source>
</evidence>
<dbReference type="Proteomes" id="UP000708208">
    <property type="component" value="Unassembled WGS sequence"/>
</dbReference>
<feature type="domain" description="Ionotropic glutamate receptor C-terminal" evidence="10">
    <location>
        <begin position="202"/>
        <end position="300"/>
    </location>
</feature>
<comment type="subcellular location">
    <subcellularLocation>
        <location evidence="1">Cell membrane</location>
        <topology evidence="1">Multi-pass membrane protein</topology>
    </subcellularLocation>
</comment>
<evidence type="ECO:0000256" key="6">
    <source>
        <dbReference type="ARBA" id="ARBA00023136"/>
    </source>
</evidence>
<evidence type="ECO:0000256" key="4">
    <source>
        <dbReference type="ARBA" id="ARBA00022692"/>
    </source>
</evidence>
<evidence type="ECO:0000256" key="5">
    <source>
        <dbReference type="ARBA" id="ARBA00022989"/>
    </source>
</evidence>
<dbReference type="GO" id="GO:0015276">
    <property type="term" value="F:ligand-gated monoatomic ion channel activity"/>
    <property type="evidence" value="ECO:0007669"/>
    <property type="project" value="InterPro"/>
</dbReference>
<feature type="transmembrane region" description="Helical" evidence="9">
    <location>
        <begin position="202"/>
        <end position="222"/>
    </location>
</feature>
<feature type="transmembrane region" description="Helical" evidence="9">
    <location>
        <begin position="262"/>
        <end position="282"/>
    </location>
</feature>
<gene>
    <name evidence="11" type="ORF">AFUS01_LOCUS31360</name>
</gene>
<feature type="transmembrane region" description="Helical" evidence="9">
    <location>
        <begin position="519"/>
        <end position="544"/>
    </location>
</feature>
<dbReference type="AlphaFoldDB" id="A0A8J2KN56"/>
<comment type="caution">
    <text evidence="11">The sequence shown here is derived from an EMBL/GenBank/DDBJ whole genome shotgun (WGS) entry which is preliminary data.</text>
</comment>
<dbReference type="OrthoDB" id="8298634at2759"/>
<feature type="transmembrane region" description="Helical" evidence="9">
    <location>
        <begin position="168"/>
        <end position="187"/>
    </location>
</feature>
<organism evidence="11 12">
    <name type="scientific">Allacma fusca</name>
    <dbReference type="NCBI Taxonomy" id="39272"/>
    <lineage>
        <taxon>Eukaryota</taxon>
        <taxon>Metazoa</taxon>
        <taxon>Ecdysozoa</taxon>
        <taxon>Arthropoda</taxon>
        <taxon>Hexapoda</taxon>
        <taxon>Collembola</taxon>
        <taxon>Symphypleona</taxon>
        <taxon>Sminthuridae</taxon>
        <taxon>Allacma</taxon>
    </lineage>
</organism>
<dbReference type="InterPro" id="IPR052192">
    <property type="entry name" value="Insect_Ionotropic_Sensory_Rcpt"/>
</dbReference>
<dbReference type="Pfam" id="PF00060">
    <property type="entry name" value="Lig_chan"/>
    <property type="match status" value="1"/>
</dbReference>
<evidence type="ECO:0000313" key="11">
    <source>
        <dbReference type="EMBL" id="CAG7820996.1"/>
    </source>
</evidence>